<keyword evidence="4 10" id="KW-0863">Zinc-finger</keyword>
<dbReference type="GO" id="GO:0005634">
    <property type="term" value="C:nucleus"/>
    <property type="evidence" value="ECO:0007669"/>
    <property type="project" value="UniProtKB-SubCell"/>
</dbReference>
<proteinExistence type="predicted"/>
<evidence type="ECO:0000256" key="8">
    <source>
        <dbReference type="ARBA" id="ARBA00023163"/>
    </source>
</evidence>
<accession>A0AAD5Z595</accession>
<dbReference type="InterPro" id="IPR003656">
    <property type="entry name" value="Znf_BED"/>
</dbReference>
<dbReference type="InterPro" id="IPR036236">
    <property type="entry name" value="Znf_C2H2_sf"/>
</dbReference>
<evidence type="ECO:0000256" key="3">
    <source>
        <dbReference type="ARBA" id="ARBA00022723"/>
    </source>
</evidence>
<keyword evidence="5" id="KW-0862">Zinc</keyword>
<evidence type="ECO:0000256" key="1">
    <source>
        <dbReference type="ARBA" id="ARBA00004123"/>
    </source>
</evidence>
<keyword evidence="9" id="KW-0539">Nucleus</keyword>
<feature type="region of interest" description="Disordered" evidence="11">
    <location>
        <begin position="143"/>
        <end position="171"/>
    </location>
</feature>
<dbReference type="AlphaFoldDB" id="A0AAD5Z595"/>
<feature type="compositionally biased region" description="Polar residues" evidence="11">
    <location>
        <begin position="83"/>
        <end position="94"/>
    </location>
</feature>
<organism evidence="13 14">
    <name type="scientific">Rhynchospora tenuis</name>
    <dbReference type="NCBI Taxonomy" id="198213"/>
    <lineage>
        <taxon>Eukaryota</taxon>
        <taxon>Viridiplantae</taxon>
        <taxon>Streptophyta</taxon>
        <taxon>Embryophyta</taxon>
        <taxon>Tracheophyta</taxon>
        <taxon>Spermatophyta</taxon>
        <taxon>Magnoliopsida</taxon>
        <taxon>Liliopsida</taxon>
        <taxon>Poales</taxon>
        <taxon>Cyperaceae</taxon>
        <taxon>Cyperoideae</taxon>
        <taxon>Rhynchosporeae</taxon>
        <taxon>Rhynchospora</taxon>
    </lineage>
</organism>
<keyword evidence="14" id="KW-1185">Reference proteome</keyword>
<sequence length="653" mass="73267">MTGLAHLSACMHGPKAYTAILNIRTFGSFVGQETIMYFVPGVVDFIASKSRGRDYDGSAVIVSWTTADEAGSNTVLYGTDSTALDKSAEGTGNRSNRKKKLRKTMANPEPEREIVLEEEQLSDDMEPGIDGETAEEIQRIQVDADGDGTPPSQPVDDGTTPTVGTNKRKRKGRVVKNSVVWKHFKSTEKDEDGDFMASCNYCGTEYLQGNSRSTSSLLHHMRGGCRKMPARSRAKPAAMQRLLQLASEQGQPNPSVWEFDQGRSRKNLAKMVAGHEYPFNCATHHFFKVFATDLQPLFKMPSRTTLRADCVALYEEEKGLLYDLFAKMDCKIDAIRDTMKYIKHSQSRMEKFKLAASQEDVPYRKPAYDVQTRWNSTYLMLDLALHLKKAIIRYAKLDVRYPYSLSDEQWDHVVTLHGHLKVPYPFIVDMGKEMFLKWNKYWENGNVLLAVACALDPRCKLHVVEYYFKMLHPSELQDFMTNLKQCFDDMFNEYLLANTKASQSQTGGTAHASGSSSGSVQETNTRAGLKDFLNVKKQSDPMISELDQYLAEPLDHCSLDDDFDILSWWKLKAPKYPVLARLARDVLAVPISTVASESAFSYAGRTLSPTRSSLNDESVEALICAQNWLRASVIDSGGQLGDDDEGGEDEDHV</sequence>
<dbReference type="GO" id="GO:0009791">
    <property type="term" value="P:post-embryonic development"/>
    <property type="evidence" value="ECO:0007669"/>
    <property type="project" value="UniProtKB-ARBA"/>
</dbReference>
<feature type="domain" description="BED-type" evidence="12">
    <location>
        <begin position="175"/>
        <end position="232"/>
    </location>
</feature>
<gene>
    <name evidence="13" type="ORF">LUZ61_016289</name>
</gene>
<dbReference type="InterPro" id="IPR008906">
    <property type="entry name" value="HATC_C_dom"/>
</dbReference>
<dbReference type="SUPFAM" id="SSF57667">
    <property type="entry name" value="beta-beta-alpha zinc fingers"/>
    <property type="match status" value="1"/>
</dbReference>
<keyword evidence="8" id="KW-0804">Transcription</keyword>
<dbReference type="GO" id="GO:0008270">
    <property type="term" value="F:zinc ion binding"/>
    <property type="evidence" value="ECO:0007669"/>
    <property type="project" value="UniProtKB-KW"/>
</dbReference>
<evidence type="ECO:0000259" key="12">
    <source>
        <dbReference type="PROSITE" id="PS50808"/>
    </source>
</evidence>
<evidence type="ECO:0000256" key="10">
    <source>
        <dbReference type="PROSITE-ProRule" id="PRU00027"/>
    </source>
</evidence>
<keyword evidence="7" id="KW-0238">DNA-binding</keyword>
<dbReference type="GO" id="GO:0003677">
    <property type="term" value="F:DNA binding"/>
    <property type="evidence" value="ECO:0007669"/>
    <property type="project" value="UniProtKB-KW"/>
</dbReference>
<dbReference type="InterPro" id="IPR052035">
    <property type="entry name" value="ZnF_BED_domain_contain"/>
</dbReference>
<dbReference type="InterPro" id="IPR008963">
    <property type="entry name" value="Purple_acid_Pase-like_N"/>
</dbReference>
<dbReference type="PANTHER" id="PTHR46481:SF10">
    <property type="entry name" value="ZINC FINGER BED DOMAIN-CONTAINING PROTEIN 39"/>
    <property type="match status" value="1"/>
</dbReference>
<evidence type="ECO:0000256" key="7">
    <source>
        <dbReference type="ARBA" id="ARBA00023125"/>
    </source>
</evidence>
<comment type="subcellular location">
    <subcellularLocation>
        <location evidence="1">Nucleus</location>
    </subcellularLocation>
</comment>
<dbReference type="PROSITE" id="PS50808">
    <property type="entry name" value="ZF_BED"/>
    <property type="match status" value="1"/>
</dbReference>
<protein>
    <recommendedName>
        <fullName evidence="12">BED-type domain-containing protein</fullName>
    </recommendedName>
</protein>
<feature type="region of interest" description="Disordered" evidence="11">
    <location>
        <begin position="504"/>
        <end position="523"/>
    </location>
</feature>
<evidence type="ECO:0000256" key="6">
    <source>
        <dbReference type="ARBA" id="ARBA00023015"/>
    </source>
</evidence>
<dbReference type="SUPFAM" id="SSF53098">
    <property type="entry name" value="Ribonuclease H-like"/>
    <property type="match status" value="1"/>
</dbReference>
<reference evidence="13 14" key="1">
    <citation type="journal article" date="2022" name="Cell">
        <title>Repeat-based holocentromeres influence genome architecture and karyotype evolution.</title>
        <authorList>
            <person name="Hofstatter P.G."/>
            <person name="Thangavel G."/>
            <person name="Lux T."/>
            <person name="Neumann P."/>
            <person name="Vondrak T."/>
            <person name="Novak P."/>
            <person name="Zhang M."/>
            <person name="Costa L."/>
            <person name="Castellani M."/>
            <person name="Scott A."/>
            <person name="Toegelov H."/>
            <person name="Fuchs J."/>
            <person name="Mata-Sucre Y."/>
            <person name="Dias Y."/>
            <person name="Vanzela A.L.L."/>
            <person name="Huettel B."/>
            <person name="Almeida C.C.S."/>
            <person name="Simkova H."/>
            <person name="Souza G."/>
            <person name="Pedrosa-Harand A."/>
            <person name="Macas J."/>
            <person name="Mayer K.F.X."/>
            <person name="Houben A."/>
            <person name="Marques A."/>
        </authorList>
    </citation>
    <scope>NUCLEOTIDE SEQUENCE [LARGE SCALE GENOMIC DNA]</scope>
    <source>
        <strain evidence="13">RhyTen1mFocal</strain>
    </source>
</reference>
<comment type="caution">
    <text evidence="13">The sequence shown here is derived from an EMBL/GenBank/DDBJ whole genome shotgun (WGS) entry which is preliminary data.</text>
</comment>
<dbReference type="InterPro" id="IPR025525">
    <property type="entry name" value="hAT-like_transposase_RNase-H"/>
</dbReference>
<dbReference type="Pfam" id="PF05699">
    <property type="entry name" value="Dimer_Tnp_hAT"/>
    <property type="match status" value="1"/>
</dbReference>
<keyword evidence="3" id="KW-0479">Metal-binding</keyword>
<evidence type="ECO:0000256" key="4">
    <source>
        <dbReference type="ARBA" id="ARBA00022771"/>
    </source>
</evidence>
<comment type="subunit">
    <text evidence="2">Homodimer.</text>
</comment>
<dbReference type="InterPro" id="IPR012337">
    <property type="entry name" value="RNaseH-like_sf"/>
</dbReference>
<evidence type="ECO:0000256" key="2">
    <source>
        <dbReference type="ARBA" id="ARBA00011738"/>
    </source>
</evidence>
<dbReference type="Gene3D" id="2.60.40.380">
    <property type="entry name" value="Purple acid phosphatase-like, N-terminal"/>
    <property type="match status" value="1"/>
</dbReference>
<evidence type="ECO:0000313" key="14">
    <source>
        <dbReference type="Proteomes" id="UP001210211"/>
    </source>
</evidence>
<dbReference type="SMART" id="SM00614">
    <property type="entry name" value="ZnF_BED"/>
    <property type="match status" value="1"/>
</dbReference>
<dbReference type="PANTHER" id="PTHR46481">
    <property type="entry name" value="ZINC FINGER BED DOMAIN-CONTAINING PROTEIN 4"/>
    <property type="match status" value="1"/>
</dbReference>
<feature type="region of interest" description="Disordered" evidence="11">
    <location>
        <begin position="83"/>
        <end position="110"/>
    </location>
</feature>
<dbReference type="Proteomes" id="UP001210211">
    <property type="component" value="Unassembled WGS sequence"/>
</dbReference>
<name>A0AAD5Z595_9POAL</name>
<dbReference type="EMBL" id="JAMRDG010000002">
    <property type="protein sequence ID" value="KAJ3687125.1"/>
    <property type="molecule type" value="Genomic_DNA"/>
</dbReference>
<dbReference type="Pfam" id="PF14372">
    <property type="entry name" value="hAT-like_RNase-H"/>
    <property type="match status" value="1"/>
</dbReference>
<feature type="compositionally biased region" description="Low complexity" evidence="11">
    <location>
        <begin position="504"/>
        <end position="519"/>
    </location>
</feature>
<dbReference type="Pfam" id="PF02892">
    <property type="entry name" value="zf-BED"/>
    <property type="match status" value="1"/>
</dbReference>
<keyword evidence="6" id="KW-0805">Transcription regulation</keyword>
<evidence type="ECO:0000256" key="9">
    <source>
        <dbReference type="ARBA" id="ARBA00023242"/>
    </source>
</evidence>
<dbReference type="GO" id="GO:0003993">
    <property type="term" value="F:acid phosphatase activity"/>
    <property type="evidence" value="ECO:0007669"/>
    <property type="project" value="InterPro"/>
</dbReference>
<evidence type="ECO:0000256" key="5">
    <source>
        <dbReference type="ARBA" id="ARBA00022833"/>
    </source>
</evidence>
<evidence type="ECO:0000313" key="13">
    <source>
        <dbReference type="EMBL" id="KAJ3687125.1"/>
    </source>
</evidence>
<dbReference type="SUPFAM" id="SSF49363">
    <property type="entry name" value="Purple acid phosphatase, N-terminal domain"/>
    <property type="match status" value="1"/>
</dbReference>
<dbReference type="GO" id="GO:0046983">
    <property type="term" value="F:protein dimerization activity"/>
    <property type="evidence" value="ECO:0007669"/>
    <property type="project" value="InterPro"/>
</dbReference>
<evidence type="ECO:0000256" key="11">
    <source>
        <dbReference type="SAM" id="MobiDB-lite"/>
    </source>
</evidence>